<feature type="domain" description="Transposase IS116/IS110/IS902 C-terminal" evidence="2">
    <location>
        <begin position="225"/>
        <end position="299"/>
    </location>
</feature>
<accession>A0ABZ0SCM5</accession>
<sequence length="368" mass="40464">MKKAKKKSVKTFSKEPVVTIGIDLAKNSVHVFGVDAEGEVVFSRKLARKALSQFIAQQPTCRIAMEACSGAHHWARTFQGFGHEVVLIAPQHVKPFVKTNKNDAVDAEAICEAARRPRQLFVPIKSVEQQDVQGVHRIRSMVIDQRTALVNQIRGLLAEFGIVIAQGRSELMRRLPEILEDAENGLSERFRAELNGLLEELRHMDTRIAHYDAQIKTEAETNASAQLLMSIPGIGPLVATALIATLGDNWGLFNNGRALAAWLGLVPRQHSTGGKPRLLGISKRGDVYMRKLLINGARAPDLNNGRWVENKDDALSHWARGLKQRRHANVAVVAMANMLVRIAWAVMTTGKAFDAAHGALVKPTAVTA</sequence>
<dbReference type="InterPro" id="IPR003346">
    <property type="entry name" value="Transposase_20"/>
</dbReference>
<evidence type="ECO:0000259" key="1">
    <source>
        <dbReference type="Pfam" id="PF01548"/>
    </source>
</evidence>
<evidence type="ECO:0000313" key="4">
    <source>
        <dbReference type="Proteomes" id="UP001432180"/>
    </source>
</evidence>
<dbReference type="Pfam" id="PF01548">
    <property type="entry name" value="DEDD_Tnp_IS110"/>
    <property type="match status" value="1"/>
</dbReference>
<gene>
    <name evidence="3" type="ORF">Thiowin_03389</name>
</gene>
<dbReference type="Proteomes" id="UP001432180">
    <property type="component" value="Chromosome"/>
</dbReference>
<dbReference type="NCBIfam" id="NF033542">
    <property type="entry name" value="transpos_IS110"/>
    <property type="match status" value="1"/>
</dbReference>
<organism evidence="3 4">
    <name type="scientific">Thiorhodovibrio winogradskyi</name>
    <dbReference type="NCBI Taxonomy" id="77007"/>
    <lineage>
        <taxon>Bacteria</taxon>
        <taxon>Pseudomonadati</taxon>
        <taxon>Pseudomonadota</taxon>
        <taxon>Gammaproteobacteria</taxon>
        <taxon>Chromatiales</taxon>
        <taxon>Chromatiaceae</taxon>
        <taxon>Thiorhodovibrio</taxon>
    </lineage>
</organism>
<name>A0ABZ0SCM5_9GAMM</name>
<reference evidence="3 4" key="1">
    <citation type="journal article" date="2023" name="Microorganisms">
        <title>Thiorhodovibrio frisius and Trv. litoralis spp. nov., Two Novel Members from a Clade of Fastidious Purple Sulfur Bacteria That Exhibit Unique Red-Shifted Light-Harvesting Capabilities.</title>
        <authorList>
            <person name="Methner A."/>
            <person name="Kuzyk S.B."/>
            <person name="Petersen J."/>
            <person name="Bauer S."/>
            <person name="Brinkmann H."/>
            <person name="Sichau K."/>
            <person name="Wanner G."/>
            <person name="Wolf J."/>
            <person name="Neumann-Schaal M."/>
            <person name="Henke P."/>
            <person name="Tank M."/>
            <person name="Sproer C."/>
            <person name="Bunk B."/>
            <person name="Overmann J."/>
        </authorList>
    </citation>
    <scope>NUCLEOTIDE SEQUENCE [LARGE SCALE GENOMIC DNA]</scope>
    <source>
        <strain evidence="3 4">DSM 6702</strain>
    </source>
</reference>
<dbReference type="Pfam" id="PF02371">
    <property type="entry name" value="Transposase_20"/>
    <property type="match status" value="1"/>
</dbReference>
<dbReference type="EMBL" id="CP121472">
    <property type="protein sequence ID" value="WPL18319.1"/>
    <property type="molecule type" value="Genomic_DNA"/>
</dbReference>
<keyword evidence="4" id="KW-1185">Reference proteome</keyword>
<dbReference type="InterPro" id="IPR002525">
    <property type="entry name" value="Transp_IS110-like_N"/>
</dbReference>
<protein>
    <submittedName>
        <fullName evidence="3">Transposase IS116/IS110/IS902 family protein</fullName>
    </submittedName>
</protein>
<proteinExistence type="predicted"/>
<dbReference type="RefSeq" id="WP_328984087.1">
    <property type="nucleotide sequence ID" value="NZ_CP121472.1"/>
</dbReference>
<dbReference type="PANTHER" id="PTHR33055">
    <property type="entry name" value="TRANSPOSASE FOR INSERTION SEQUENCE ELEMENT IS1111A"/>
    <property type="match status" value="1"/>
</dbReference>
<dbReference type="InterPro" id="IPR047650">
    <property type="entry name" value="Transpos_IS110"/>
</dbReference>
<dbReference type="PANTHER" id="PTHR33055:SF3">
    <property type="entry name" value="PUTATIVE TRANSPOSASE FOR IS117-RELATED"/>
    <property type="match status" value="1"/>
</dbReference>
<evidence type="ECO:0000313" key="3">
    <source>
        <dbReference type="EMBL" id="WPL18319.1"/>
    </source>
</evidence>
<evidence type="ECO:0000259" key="2">
    <source>
        <dbReference type="Pfam" id="PF02371"/>
    </source>
</evidence>
<feature type="domain" description="Transposase IS110-like N-terminal" evidence="1">
    <location>
        <begin position="20"/>
        <end position="160"/>
    </location>
</feature>